<organism evidence="1">
    <name type="scientific">Vibrio cyclitrophicus</name>
    <dbReference type="NCBI Taxonomy" id="47951"/>
    <lineage>
        <taxon>Bacteria</taxon>
        <taxon>Pseudomonadati</taxon>
        <taxon>Pseudomonadota</taxon>
        <taxon>Gammaproteobacteria</taxon>
        <taxon>Vibrionales</taxon>
        <taxon>Vibrionaceae</taxon>
        <taxon>Vibrio</taxon>
    </lineage>
</organism>
<dbReference type="InterPro" id="IPR008651">
    <property type="entry name" value="Uncharacterised_HicB"/>
</dbReference>
<dbReference type="SUPFAM" id="SSF143100">
    <property type="entry name" value="TTHA1013/TTHA0281-like"/>
    <property type="match status" value="1"/>
</dbReference>
<evidence type="ECO:0000313" key="1">
    <source>
        <dbReference type="EMBL" id="AKN37085.1"/>
    </source>
</evidence>
<reference evidence="1" key="1">
    <citation type="journal article" date="2015" name="MBio">
        <title>Eco-Evolutionary Dynamics of Episomes among Ecologically Cohesive Bacterial Populations.</title>
        <authorList>
            <person name="Xue H."/>
            <person name="Cordero O.X."/>
            <person name="Camas F.M."/>
            <person name="Trimble W."/>
            <person name="Meyer F."/>
            <person name="Guglielmini J."/>
            <person name="Rocha E.P."/>
            <person name="Polz M.F."/>
        </authorList>
    </citation>
    <scope>NUCLEOTIDE SEQUENCE</scope>
    <source>
        <strain evidence="1">FF_61</strain>
    </source>
</reference>
<dbReference type="AlphaFoldDB" id="A0A0H3ZLV4"/>
<name>A0A0H3ZLV4_9VIBR</name>
<dbReference type="EMBL" id="KP795522">
    <property type="protein sequence ID" value="AKN37085.1"/>
    <property type="molecule type" value="Genomic_DNA"/>
</dbReference>
<protein>
    <submittedName>
        <fullName evidence="1">HicB protein</fullName>
    </submittedName>
</protein>
<dbReference type="InterPro" id="IPR035069">
    <property type="entry name" value="TTHA1013/TTHA0281-like"/>
</dbReference>
<accession>A0A0H3ZLV4</accession>
<dbReference type="Pfam" id="PF05534">
    <property type="entry name" value="HicB"/>
    <property type="match status" value="1"/>
</dbReference>
<sequence length="112" mass="12728">MSYLKYKGYLGTIEPDMDAGILFGNLAFIKDTVTYEASTLSQLESEFKVSVDEYLASCEELGREPQKPCKGSFNVRVGGRLHREIVEAAMDRGINSFVKEAIEEKLIREHYR</sequence>
<proteinExistence type="predicted"/>